<evidence type="ECO:0000256" key="1">
    <source>
        <dbReference type="SAM" id="MobiDB-lite"/>
    </source>
</evidence>
<dbReference type="Proteomes" id="UP000886998">
    <property type="component" value="Unassembled WGS sequence"/>
</dbReference>
<dbReference type="EMBL" id="BMAV01022648">
    <property type="protein sequence ID" value="GFY77778.1"/>
    <property type="molecule type" value="Genomic_DNA"/>
</dbReference>
<evidence type="ECO:0000313" key="3">
    <source>
        <dbReference type="Proteomes" id="UP000886998"/>
    </source>
</evidence>
<sequence length="94" mass="10564">MKRRPDSLNNNRQGKLLQGDLIPKSSKPRTANTTQEIGFLFRCKVLDHLPDSQSLSPCNYYTYGAIKNALKGQCVICDQTSVMPFSLWLSSEKA</sequence>
<keyword evidence="3" id="KW-1185">Reference proteome</keyword>
<feature type="region of interest" description="Disordered" evidence="1">
    <location>
        <begin position="1"/>
        <end position="30"/>
    </location>
</feature>
<dbReference type="AlphaFoldDB" id="A0A8X7CQZ9"/>
<proteinExistence type="predicted"/>
<accession>A0A8X7CQZ9</accession>
<organism evidence="2 3">
    <name type="scientific">Trichonephila inaurata madagascariensis</name>
    <dbReference type="NCBI Taxonomy" id="2747483"/>
    <lineage>
        <taxon>Eukaryota</taxon>
        <taxon>Metazoa</taxon>
        <taxon>Ecdysozoa</taxon>
        <taxon>Arthropoda</taxon>
        <taxon>Chelicerata</taxon>
        <taxon>Arachnida</taxon>
        <taxon>Araneae</taxon>
        <taxon>Araneomorphae</taxon>
        <taxon>Entelegynae</taxon>
        <taxon>Araneoidea</taxon>
        <taxon>Nephilidae</taxon>
        <taxon>Trichonephila</taxon>
        <taxon>Trichonephila inaurata</taxon>
    </lineage>
</organism>
<comment type="caution">
    <text evidence="2">The sequence shown here is derived from an EMBL/GenBank/DDBJ whole genome shotgun (WGS) entry which is preliminary data.</text>
</comment>
<reference evidence="2" key="1">
    <citation type="submission" date="2020-08" db="EMBL/GenBank/DDBJ databases">
        <title>Multicomponent nature underlies the extraordinary mechanical properties of spider dragline silk.</title>
        <authorList>
            <person name="Kono N."/>
            <person name="Nakamura H."/>
            <person name="Mori M."/>
            <person name="Yoshida Y."/>
            <person name="Ohtoshi R."/>
            <person name="Malay A.D."/>
            <person name="Moran D.A.P."/>
            <person name="Tomita M."/>
            <person name="Numata K."/>
            <person name="Arakawa K."/>
        </authorList>
    </citation>
    <scope>NUCLEOTIDE SEQUENCE</scope>
</reference>
<name>A0A8X7CQZ9_9ARAC</name>
<evidence type="ECO:0000313" key="2">
    <source>
        <dbReference type="EMBL" id="GFY77778.1"/>
    </source>
</evidence>
<gene>
    <name evidence="2" type="ORF">TNIN_455011</name>
</gene>
<protein>
    <submittedName>
        <fullName evidence="2">Uncharacterized protein</fullName>
    </submittedName>
</protein>